<dbReference type="CTD" id="4540"/>
<evidence type="ECO:0000256" key="12">
    <source>
        <dbReference type="ARBA" id="ARBA00023027"/>
    </source>
</evidence>
<feature type="transmembrane region" description="Helical" evidence="17">
    <location>
        <begin position="212"/>
        <end position="232"/>
    </location>
</feature>
<dbReference type="InterPro" id="IPR003945">
    <property type="entry name" value="NU5C-like"/>
</dbReference>
<evidence type="ECO:0000256" key="15">
    <source>
        <dbReference type="ARBA" id="ARBA00023136"/>
    </source>
</evidence>
<evidence type="ECO:0000256" key="1">
    <source>
        <dbReference type="ARBA" id="ARBA00004448"/>
    </source>
</evidence>
<keyword evidence="11 17" id="KW-1133">Transmembrane helix</keyword>
<comment type="catalytic activity">
    <reaction evidence="16 17">
        <text>a ubiquinone + NADH + 5 H(+)(in) = a ubiquinol + NAD(+) + 4 H(+)(out)</text>
        <dbReference type="Rhea" id="RHEA:29091"/>
        <dbReference type="Rhea" id="RHEA-COMP:9565"/>
        <dbReference type="Rhea" id="RHEA-COMP:9566"/>
        <dbReference type="ChEBI" id="CHEBI:15378"/>
        <dbReference type="ChEBI" id="CHEBI:16389"/>
        <dbReference type="ChEBI" id="CHEBI:17976"/>
        <dbReference type="ChEBI" id="CHEBI:57540"/>
        <dbReference type="ChEBI" id="CHEBI:57945"/>
        <dbReference type="EC" id="7.1.1.2"/>
    </reaction>
</comment>
<keyword evidence="7 17" id="KW-0812">Transmembrane</keyword>
<feature type="transmembrane region" description="Helical" evidence="17">
    <location>
        <begin position="405"/>
        <end position="432"/>
    </location>
</feature>
<dbReference type="PANTHER" id="PTHR42829">
    <property type="entry name" value="NADH-UBIQUINONE OXIDOREDUCTASE CHAIN 5"/>
    <property type="match status" value="1"/>
</dbReference>
<evidence type="ECO:0000256" key="3">
    <source>
        <dbReference type="ARBA" id="ARBA00012944"/>
    </source>
</evidence>
<evidence type="ECO:0000256" key="6">
    <source>
        <dbReference type="ARBA" id="ARBA00022660"/>
    </source>
</evidence>
<dbReference type="GO" id="GO:0015990">
    <property type="term" value="P:electron transport coupled proton transport"/>
    <property type="evidence" value="ECO:0007669"/>
    <property type="project" value="TreeGrafter"/>
</dbReference>
<evidence type="ECO:0000259" key="18">
    <source>
        <dbReference type="Pfam" id="PF00361"/>
    </source>
</evidence>
<dbReference type="EMBL" id="KY321562">
    <property type="protein sequence ID" value="APZ75706.1"/>
    <property type="molecule type" value="Genomic_DNA"/>
</dbReference>
<comment type="similarity">
    <text evidence="2 17">Belongs to the complex I subunit 5 family.</text>
</comment>
<evidence type="ECO:0000256" key="10">
    <source>
        <dbReference type="ARBA" id="ARBA00022982"/>
    </source>
</evidence>
<evidence type="ECO:0000313" key="22">
    <source>
        <dbReference type="EMBL" id="APZ75706.1"/>
    </source>
</evidence>
<feature type="transmembrane region" description="Helical" evidence="17">
    <location>
        <begin position="6"/>
        <end position="27"/>
    </location>
</feature>
<keyword evidence="8" id="KW-0999">Mitochondrion inner membrane</keyword>
<feature type="transmembrane region" description="Helical" evidence="17">
    <location>
        <begin position="140"/>
        <end position="160"/>
    </location>
</feature>
<keyword evidence="13 17" id="KW-0830">Ubiquinone</keyword>
<feature type="transmembrane region" description="Helical" evidence="17">
    <location>
        <begin position="84"/>
        <end position="105"/>
    </location>
</feature>
<evidence type="ECO:0000256" key="5">
    <source>
        <dbReference type="ARBA" id="ARBA00022448"/>
    </source>
</evidence>
<dbReference type="PRINTS" id="PR01434">
    <property type="entry name" value="NADHDHGNASE5"/>
</dbReference>
<sequence>MNMLALSMIMTFIILMYPILMSLTDFYKNKSYSEHTKTSVKLAFITSTIPMIMFIHLGNETIVSNWHWLTIHTTKLSLSLKLDYFSLLFVPVALFVTWSIMEFSLWYMHSDPNINQFLKYLLFFLITMLILVTANNLFQLFIGWEGVGIMSFLLIGWWYGRTDANTSALQAILYNRIGDIGFILSMAWFLVYSNSWDLQQLFMDPKMTTIPLLGLLLAATGKSAQFGLHPWLPSAMEGPTPVSALLHSSTMVVAGIFLLIRFHPLLETNKLIMSTMLCLGAITTLFTAICALTQNDIKKIIAFSTSSQLGLMMVTLGINQPYLSFLHICNHAFFKAMLFMCSGSIIHSLNDEQDIRKMGGLAKAMPFTTSSLVVGSLALTGMPFLTGFYSKDLIIESANTSYTNAWALLITLIATSLTAVYSTRIIFFALLGQPRFHPLININENNPQLTNSIKRLLVGSIFAGFIISNNIIPMNNPTLTMPLYLKLMALAITMLGFTIAMELNNMTYNLKLNLTSNTNSFSTMLGFFPAIMHRTSPKHTLMLSQKTASTLLDTTWTEKITPKLLAHVQIKASITVSNQKGMIKLYFLSFLLSAALALTIII</sequence>
<dbReference type="InterPro" id="IPR018393">
    <property type="entry name" value="NADHpl_OxRdtase_5_subgr"/>
</dbReference>
<name>E8ZEV3_CASCN</name>
<feature type="transmembrane region" description="Helical" evidence="17">
    <location>
        <begin position="324"/>
        <end position="346"/>
    </location>
</feature>
<evidence type="ECO:0000256" key="13">
    <source>
        <dbReference type="ARBA" id="ARBA00023075"/>
    </source>
</evidence>
<reference evidence="21" key="2">
    <citation type="journal article" date="2017" name="G3 (Bethesda)">
        <title>De Novo Genome and Transcriptome Assembly of the Canadian Beaver (Castor canadensis).</title>
        <authorList>
            <person name="Lok S."/>
            <person name="Paton T.A."/>
            <person name="Wang Z."/>
            <person name="Kaur G."/>
            <person name="Walker S."/>
            <person name="Yuen R.K."/>
            <person name="Sung W.W."/>
            <person name="Whitney J."/>
            <person name="Buchanan J.A."/>
            <person name="Trost B."/>
            <person name="Singh N."/>
            <person name="Apresto B."/>
            <person name="Chen N."/>
            <person name="Coole M."/>
            <person name="Dawson T.J."/>
            <person name="Ho K.Y."/>
            <person name="Hu Z."/>
            <person name="Pullenayegum S."/>
            <person name="Samler K."/>
            <person name="Shipstone A."/>
            <person name="Tsoi F."/>
            <person name="Wang T."/>
            <person name="Pereira S.L."/>
            <person name="Rostami P."/>
            <person name="Ryan C.A."/>
            <person name="Tong A.H."/>
            <person name="Ng K."/>
            <person name="Sundaravadanam Y."/>
            <person name="Simpson J.T."/>
            <person name="Lim B.K."/>
            <person name="Engstrom M.D."/>
            <person name="Dutton C.J."/>
            <person name="Kerr K.C."/>
            <person name="Franke M."/>
            <person name="Rapley W."/>
            <person name="Wintle R.F."/>
            <person name="Scherer S.W."/>
        </authorList>
    </citation>
    <scope>NUCLEOTIDE SEQUENCE</scope>
    <source>
        <tissue evidence="22">Frozen archival muscle</tissue>
    </source>
</reference>
<proteinExistence type="inferred from homology"/>
<geneLocation type="mitochondrion" evidence="23"/>
<evidence type="ECO:0000256" key="9">
    <source>
        <dbReference type="ARBA" id="ARBA00022967"/>
    </source>
</evidence>
<evidence type="ECO:0000256" key="2">
    <source>
        <dbReference type="ARBA" id="ARBA00008200"/>
    </source>
</evidence>
<dbReference type="GO" id="GO:0005743">
    <property type="term" value="C:mitochondrial inner membrane"/>
    <property type="evidence" value="ECO:0007669"/>
    <property type="project" value="UniProtKB-SubCell"/>
</dbReference>
<dbReference type="NCBIfam" id="TIGR01974">
    <property type="entry name" value="NDH_I_L"/>
    <property type="match status" value="1"/>
</dbReference>
<dbReference type="InterPro" id="IPR010934">
    <property type="entry name" value="NADH_DH_su5_C"/>
</dbReference>
<dbReference type="PRINTS" id="PR01435">
    <property type="entry name" value="NPOXDRDTASE5"/>
</dbReference>
<dbReference type="RefSeq" id="YP_009348440.1">
    <property type="nucleotide sequence ID" value="NC_033912.1"/>
</dbReference>
<feature type="transmembrane region" description="Helical" evidence="17">
    <location>
        <begin position="117"/>
        <end position="134"/>
    </location>
</feature>
<evidence type="ECO:0000256" key="11">
    <source>
        <dbReference type="ARBA" id="ARBA00022989"/>
    </source>
</evidence>
<feature type="domain" description="NADH-Ubiquinone oxidoreductase (complex I) chain 5 N-terminal" evidence="19">
    <location>
        <begin position="68"/>
        <end position="117"/>
    </location>
</feature>
<dbReference type="EC" id="7.1.1.2" evidence="3 17"/>
<dbReference type="PANTHER" id="PTHR42829:SF2">
    <property type="entry name" value="NADH-UBIQUINONE OXIDOREDUCTASE CHAIN 5"/>
    <property type="match status" value="1"/>
</dbReference>
<dbReference type="GO" id="GO:0042773">
    <property type="term" value="P:ATP synthesis coupled electron transport"/>
    <property type="evidence" value="ECO:0007669"/>
    <property type="project" value="InterPro"/>
</dbReference>
<evidence type="ECO:0000313" key="23">
    <source>
        <dbReference type="EMBL" id="CBX20854.1"/>
    </source>
</evidence>
<reference evidence="23" key="1">
    <citation type="journal article" date="2011" name="PLoS ONE">
        <title>Mitochondrial Genomes Reveal Slow Rates of Molecular Evolution and the Timing of Speciation in Beavers (Castor), One of the Largest Rodent Species.</title>
        <authorList>
            <person name="Horn S."/>
            <person name="Durka W."/>
            <person name="Wolf R."/>
            <person name="Ermala A."/>
            <person name="Stubbe A."/>
            <person name="Stubbe M."/>
            <person name="Hofreiter M."/>
        </authorList>
    </citation>
    <scope>NUCLEOTIDE SEQUENCE</scope>
</reference>
<keyword evidence="14 17" id="KW-0496">Mitochondrion</keyword>
<evidence type="ECO:0000256" key="16">
    <source>
        <dbReference type="ARBA" id="ARBA00049551"/>
    </source>
</evidence>
<dbReference type="Pfam" id="PF00662">
    <property type="entry name" value="Proton_antipo_N"/>
    <property type="match status" value="1"/>
</dbReference>
<dbReference type="InterPro" id="IPR001750">
    <property type="entry name" value="ND/Mrp_TM"/>
</dbReference>
<dbReference type="Pfam" id="PF00361">
    <property type="entry name" value="Proton_antipo_M"/>
    <property type="match status" value="1"/>
</dbReference>
<feature type="transmembrane region" description="Helical" evidence="17">
    <location>
        <begin position="244"/>
        <end position="265"/>
    </location>
</feature>
<dbReference type="GO" id="GO:0008137">
    <property type="term" value="F:NADH dehydrogenase (ubiquinone) activity"/>
    <property type="evidence" value="ECO:0007669"/>
    <property type="project" value="UniProtKB-EC"/>
</dbReference>
<protein>
    <recommendedName>
        <fullName evidence="4 17">NADH-ubiquinone oxidoreductase chain 5</fullName>
        <ecNumber evidence="3 17">7.1.1.2</ecNumber>
    </recommendedName>
</protein>
<gene>
    <name evidence="23" type="primary">ND5</name>
</gene>
<evidence type="ECO:0000259" key="20">
    <source>
        <dbReference type="Pfam" id="PF06455"/>
    </source>
</evidence>
<dbReference type="AlphaFoldDB" id="E8ZEV3"/>
<feature type="transmembrane region" description="Helical" evidence="17">
    <location>
        <begin position="271"/>
        <end position="293"/>
    </location>
</feature>
<keyword evidence="6" id="KW-0679">Respiratory chain</keyword>
<feature type="transmembrane region" description="Helical" evidence="17">
    <location>
        <begin position="484"/>
        <end position="503"/>
    </location>
</feature>
<dbReference type="GO" id="GO:0003954">
    <property type="term" value="F:NADH dehydrogenase activity"/>
    <property type="evidence" value="ECO:0007669"/>
    <property type="project" value="TreeGrafter"/>
</dbReference>
<keyword evidence="15 17" id="KW-0472">Membrane</keyword>
<dbReference type="EMBL" id="FR691684">
    <property type="protein sequence ID" value="CBX20854.1"/>
    <property type="molecule type" value="Genomic_DNA"/>
</dbReference>
<evidence type="ECO:0000313" key="21">
    <source>
        <dbReference type="EMBL" id="APY18775.1"/>
    </source>
</evidence>
<comment type="subcellular location">
    <subcellularLocation>
        <location evidence="1">Mitochondrion inner membrane</location>
        <topology evidence="1">Multi-pass membrane protein</topology>
    </subcellularLocation>
</comment>
<feature type="domain" description="NADH dehydrogenase subunit 5 C-terminal" evidence="20">
    <location>
        <begin position="421"/>
        <end position="600"/>
    </location>
</feature>
<feature type="transmembrane region" description="Helical" evidence="17">
    <location>
        <begin position="300"/>
        <end position="318"/>
    </location>
</feature>
<comment type="function">
    <text evidence="17">Core subunit of the mitochondrial membrane respiratory chain NADH dehydrogenase (Complex I) which catalyzes electron transfer from NADH through the respiratory chain, using ubiquinone as an electron acceptor. Essential for the catalytic activity and assembly of complex I.</text>
</comment>
<keyword evidence="12 17" id="KW-0520">NAD</keyword>
<dbReference type="InterPro" id="IPR001516">
    <property type="entry name" value="Proton_antipo_N"/>
</dbReference>
<evidence type="ECO:0000256" key="8">
    <source>
        <dbReference type="ARBA" id="ARBA00022792"/>
    </source>
</evidence>
<dbReference type="KEGG" id="ccan:31082919"/>
<evidence type="ECO:0000256" key="17">
    <source>
        <dbReference type="RuleBase" id="RU003404"/>
    </source>
</evidence>
<dbReference type="Pfam" id="PF06455">
    <property type="entry name" value="NADH5_C"/>
    <property type="match status" value="1"/>
</dbReference>
<feature type="transmembrane region" description="Helical" evidence="17">
    <location>
        <begin position="172"/>
        <end position="192"/>
    </location>
</feature>
<feature type="domain" description="NADH:quinone oxidoreductase/Mrp antiporter transmembrane" evidence="18">
    <location>
        <begin position="134"/>
        <end position="417"/>
    </location>
</feature>
<keyword evidence="9" id="KW-1278">Translocase</keyword>
<organism evidence="23">
    <name type="scientific">Castor canadensis</name>
    <name type="common">American beaver</name>
    <dbReference type="NCBI Taxonomy" id="51338"/>
    <lineage>
        <taxon>Eukaryota</taxon>
        <taxon>Metazoa</taxon>
        <taxon>Chordata</taxon>
        <taxon>Craniata</taxon>
        <taxon>Vertebrata</taxon>
        <taxon>Euteleostomi</taxon>
        <taxon>Mammalia</taxon>
        <taxon>Eutheria</taxon>
        <taxon>Euarchontoglires</taxon>
        <taxon>Glires</taxon>
        <taxon>Rodentia</taxon>
        <taxon>Castorimorpha</taxon>
        <taxon>Castoridae</taxon>
        <taxon>Castor</taxon>
    </lineage>
</organism>
<keyword evidence="10" id="KW-0249">Electron transport</keyword>
<evidence type="ECO:0000256" key="14">
    <source>
        <dbReference type="ARBA" id="ARBA00023128"/>
    </source>
</evidence>
<accession>E8ZEV3</accession>
<keyword evidence="5 17" id="KW-0813">Transport</keyword>
<feature type="transmembrane region" description="Helical" evidence="17">
    <location>
        <begin position="583"/>
        <end position="601"/>
    </location>
</feature>
<evidence type="ECO:0000256" key="7">
    <source>
        <dbReference type="ARBA" id="ARBA00022692"/>
    </source>
</evidence>
<feature type="transmembrane region" description="Helical" evidence="17">
    <location>
        <begin position="39"/>
        <end position="58"/>
    </location>
</feature>
<feature type="transmembrane region" description="Helical" evidence="17">
    <location>
        <begin position="367"/>
        <end position="385"/>
    </location>
</feature>
<dbReference type="EMBL" id="KY311838">
    <property type="protein sequence ID" value="APY18775.1"/>
    <property type="molecule type" value="Genomic_DNA"/>
</dbReference>
<evidence type="ECO:0000256" key="4">
    <source>
        <dbReference type="ARBA" id="ARBA00021096"/>
    </source>
</evidence>
<dbReference type="GeneID" id="31082919"/>
<evidence type="ECO:0000259" key="19">
    <source>
        <dbReference type="Pfam" id="PF00662"/>
    </source>
</evidence>
<feature type="transmembrane region" description="Helical" evidence="17">
    <location>
        <begin position="453"/>
        <end position="472"/>
    </location>
</feature>